<comment type="caution">
    <text evidence="2">The sequence shown here is derived from an EMBL/GenBank/DDBJ whole genome shotgun (WGS) entry which is preliminary data.</text>
</comment>
<keyword evidence="3" id="KW-1185">Reference proteome</keyword>
<feature type="region of interest" description="Disordered" evidence="1">
    <location>
        <begin position="61"/>
        <end position="88"/>
    </location>
</feature>
<organism evidence="2 3">
    <name type="scientific">Diversispora epigaea</name>
    <dbReference type="NCBI Taxonomy" id="1348612"/>
    <lineage>
        <taxon>Eukaryota</taxon>
        <taxon>Fungi</taxon>
        <taxon>Fungi incertae sedis</taxon>
        <taxon>Mucoromycota</taxon>
        <taxon>Glomeromycotina</taxon>
        <taxon>Glomeromycetes</taxon>
        <taxon>Diversisporales</taxon>
        <taxon>Diversisporaceae</taxon>
        <taxon>Diversispora</taxon>
    </lineage>
</organism>
<dbReference type="Proteomes" id="UP000266861">
    <property type="component" value="Unassembled WGS sequence"/>
</dbReference>
<dbReference type="EMBL" id="PQFF01000270">
    <property type="protein sequence ID" value="RHZ68212.1"/>
    <property type="molecule type" value="Genomic_DNA"/>
</dbReference>
<protein>
    <submittedName>
        <fullName evidence="2">Uncharacterized protein</fullName>
    </submittedName>
</protein>
<evidence type="ECO:0000256" key="1">
    <source>
        <dbReference type="SAM" id="MobiDB-lite"/>
    </source>
</evidence>
<dbReference type="AlphaFoldDB" id="A0A397HYX8"/>
<name>A0A397HYX8_9GLOM</name>
<accession>A0A397HYX8</accession>
<evidence type="ECO:0000313" key="3">
    <source>
        <dbReference type="Proteomes" id="UP000266861"/>
    </source>
</evidence>
<proteinExistence type="predicted"/>
<evidence type="ECO:0000313" key="2">
    <source>
        <dbReference type="EMBL" id="RHZ68212.1"/>
    </source>
</evidence>
<gene>
    <name evidence="2" type="ORF">Glove_296g48</name>
</gene>
<sequence length="88" mass="9684">MTKTTIYLSTAYEAITAEFAKHLGSKIHRDNHSSRNANSAVSNLTKHRFLSEDKKKAILSRASKANYSSSGSESSSDDGESLNIYVEK</sequence>
<reference evidence="2 3" key="1">
    <citation type="submission" date="2018-08" db="EMBL/GenBank/DDBJ databases">
        <title>Genome and evolution of the arbuscular mycorrhizal fungus Diversispora epigaea (formerly Glomus versiforme) and its bacterial endosymbionts.</title>
        <authorList>
            <person name="Sun X."/>
            <person name="Fei Z."/>
            <person name="Harrison M."/>
        </authorList>
    </citation>
    <scope>NUCLEOTIDE SEQUENCE [LARGE SCALE GENOMIC DNA]</scope>
    <source>
        <strain evidence="2 3">IT104</strain>
    </source>
</reference>